<organism evidence="1 2">
    <name type="scientific">Thiospirochaeta perfilievii</name>
    <dbReference type="NCBI Taxonomy" id="252967"/>
    <lineage>
        <taxon>Bacteria</taxon>
        <taxon>Pseudomonadati</taxon>
        <taxon>Spirochaetota</taxon>
        <taxon>Spirochaetia</taxon>
        <taxon>Spirochaetales</taxon>
        <taxon>Spirochaetaceae</taxon>
        <taxon>Thiospirochaeta</taxon>
    </lineage>
</organism>
<dbReference type="RefSeq" id="WP_149568484.1">
    <property type="nucleotide sequence ID" value="NZ_CP035807.1"/>
</dbReference>
<gene>
    <name evidence="1" type="ORF">EW093_11155</name>
</gene>
<reference evidence="1 2" key="1">
    <citation type="submission" date="2019-02" db="EMBL/GenBank/DDBJ databases">
        <authorList>
            <person name="Fomenkov A."/>
            <person name="Dubinina G."/>
            <person name="Grabovich M."/>
            <person name="Vincze T."/>
            <person name="Roberts R.J."/>
        </authorList>
    </citation>
    <scope>NUCLEOTIDE SEQUENCE [LARGE SCALE GENOMIC DNA]</scope>
    <source>
        <strain evidence="1 2">P</strain>
    </source>
</reference>
<evidence type="ECO:0000313" key="1">
    <source>
        <dbReference type="EMBL" id="QEN05246.1"/>
    </source>
</evidence>
<keyword evidence="2" id="KW-1185">Reference proteome</keyword>
<dbReference type="OrthoDB" id="975810at2"/>
<dbReference type="AlphaFoldDB" id="A0A5C1QF72"/>
<accession>A0A5C1QF72</accession>
<proteinExistence type="predicted"/>
<dbReference type="KEGG" id="sper:EW093_11155"/>
<evidence type="ECO:0000313" key="2">
    <source>
        <dbReference type="Proteomes" id="UP000323824"/>
    </source>
</evidence>
<evidence type="ECO:0008006" key="3">
    <source>
        <dbReference type="Google" id="ProtNLM"/>
    </source>
</evidence>
<reference evidence="1 2" key="2">
    <citation type="submission" date="2019-09" db="EMBL/GenBank/DDBJ databases">
        <title>Complete Genome Sequence and Methylome Analysis of free living Spirochaetas.</title>
        <authorList>
            <person name="Leshcheva N."/>
            <person name="Mikheeva N."/>
        </authorList>
    </citation>
    <scope>NUCLEOTIDE SEQUENCE [LARGE SCALE GENOMIC DNA]</scope>
    <source>
        <strain evidence="1 2">P</strain>
    </source>
</reference>
<protein>
    <recommendedName>
        <fullName evidence="3">Cell surface protein</fullName>
    </recommendedName>
</protein>
<name>A0A5C1QF72_9SPIO</name>
<dbReference type="Proteomes" id="UP000323824">
    <property type="component" value="Chromosome"/>
</dbReference>
<dbReference type="EMBL" id="CP035807">
    <property type="protein sequence ID" value="QEN05246.1"/>
    <property type="molecule type" value="Genomic_DNA"/>
</dbReference>
<sequence>MRFSPIIFVLLLSCSVNEGNYNRASIYYPVEVTDYYAAPGFYSKNPTFSIKENLDKLLGFPKGGGIYGADNSSIVTLGGPGGYIVVRFDPPIENIPNSYDFIVFGNTIWVGADPNNPNLEPGFVEVKENIEDEWLLLVTPENRDSIVKKKVTYGSNSINAWESADDYNCRVGFTEVTPTLKKPENIKDEDFYTVPDTPGDLTIDSGSGGGDAFKLEWAVDSKFTPVQLSSISYIKISTGLFPNGGYTYGGTYYQSETEVDAIIRVKK</sequence>